<dbReference type="EMBL" id="SLWS01000003">
    <property type="protein sequence ID" value="TCO61060.1"/>
    <property type="molecule type" value="Genomic_DNA"/>
</dbReference>
<dbReference type="SUPFAM" id="SSF54913">
    <property type="entry name" value="GlnB-like"/>
    <property type="match status" value="1"/>
</dbReference>
<name>A0A4V2S7R7_9PSEU</name>
<keyword evidence="3" id="KW-1185">Reference proteome</keyword>
<protein>
    <submittedName>
        <fullName evidence="2">Putative signal transducing protein</fullName>
    </submittedName>
</protein>
<sequence length="118" mass="12419">MTTKTVNYIVTKIPPLRTAGIEQEAKSARPGAESTSTMAQAGYPGAMVELLRSNDPVLISFAASVLTDAKIAHSVADSHMSVIDGSISAVTNRLLVAEDRYDDARELLTEAGVAVETA</sequence>
<evidence type="ECO:0000313" key="3">
    <source>
        <dbReference type="Proteomes" id="UP000295680"/>
    </source>
</evidence>
<dbReference type="Proteomes" id="UP000295680">
    <property type="component" value="Unassembled WGS sequence"/>
</dbReference>
<accession>A0A4V2S7R7</accession>
<dbReference type="Pfam" id="PF09413">
    <property type="entry name" value="DUF2007"/>
    <property type="match status" value="1"/>
</dbReference>
<proteinExistence type="predicted"/>
<dbReference type="InterPro" id="IPR011322">
    <property type="entry name" value="N-reg_PII-like_a/b"/>
</dbReference>
<reference evidence="2 3" key="1">
    <citation type="submission" date="2019-03" db="EMBL/GenBank/DDBJ databases">
        <title>Genomic Encyclopedia of Type Strains, Phase IV (KMG-IV): sequencing the most valuable type-strain genomes for metagenomic binning, comparative biology and taxonomic classification.</title>
        <authorList>
            <person name="Goeker M."/>
        </authorList>
    </citation>
    <scope>NUCLEOTIDE SEQUENCE [LARGE SCALE GENOMIC DNA]</scope>
    <source>
        <strain evidence="2 3">DSM 45934</strain>
    </source>
</reference>
<gene>
    <name evidence="2" type="ORF">EV192_103643</name>
</gene>
<comment type="caution">
    <text evidence="2">The sequence shown here is derived from an EMBL/GenBank/DDBJ whole genome shotgun (WGS) entry which is preliminary data.</text>
</comment>
<dbReference type="AlphaFoldDB" id="A0A4V2S7R7"/>
<organism evidence="2 3">
    <name type="scientific">Actinocrispum wychmicini</name>
    <dbReference type="NCBI Taxonomy" id="1213861"/>
    <lineage>
        <taxon>Bacteria</taxon>
        <taxon>Bacillati</taxon>
        <taxon>Actinomycetota</taxon>
        <taxon>Actinomycetes</taxon>
        <taxon>Pseudonocardiales</taxon>
        <taxon>Pseudonocardiaceae</taxon>
        <taxon>Actinocrispum</taxon>
    </lineage>
</organism>
<dbReference type="InterPro" id="IPR018551">
    <property type="entry name" value="DUF2007"/>
</dbReference>
<dbReference type="Gene3D" id="3.30.70.790">
    <property type="entry name" value="UreE, C-terminal domain"/>
    <property type="match status" value="1"/>
</dbReference>
<feature type="domain" description="DUF2007" evidence="1">
    <location>
        <begin position="47"/>
        <end position="112"/>
    </location>
</feature>
<evidence type="ECO:0000313" key="2">
    <source>
        <dbReference type="EMBL" id="TCO61060.1"/>
    </source>
</evidence>
<evidence type="ECO:0000259" key="1">
    <source>
        <dbReference type="Pfam" id="PF09413"/>
    </source>
</evidence>